<keyword evidence="3" id="KW-1185">Reference proteome</keyword>
<evidence type="ECO:0000259" key="1">
    <source>
        <dbReference type="Pfam" id="PF03936"/>
    </source>
</evidence>
<dbReference type="Proteomes" id="UP001412067">
    <property type="component" value="Unassembled WGS sequence"/>
</dbReference>
<evidence type="ECO:0000313" key="2">
    <source>
        <dbReference type="EMBL" id="KAK8966760.1"/>
    </source>
</evidence>
<dbReference type="Gene3D" id="1.10.600.10">
    <property type="entry name" value="Farnesyl Diphosphate Synthase"/>
    <property type="match status" value="1"/>
</dbReference>
<proteinExistence type="predicted"/>
<comment type="caution">
    <text evidence="2">The sequence shown here is derived from an EMBL/GenBank/DDBJ whole genome shotgun (WGS) entry which is preliminary data.</text>
</comment>
<evidence type="ECO:0000313" key="3">
    <source>
        <dbReference type="Proteomes" id="UP001412067"/>
    </source>
</evidence>
<sequence>MLANPWRLVAGEPAAADRRYVKGAILHCPLDSEFSVMLLIGGPQLPAWTWEVESINRLPEYMQYYTHVPSKTVKDAENELAQEQNLFRFDYLKQELEQKRIHIASTVQCYLVEHECSEEEACLKHLEMSNKAWKTINKEFLTLNKLPLSLIGPIMNLAWSNEYVYLGKDMYTQSEEIVKENINVVLIEPVQINGLRD</sequence>
<dbReference type="InterPro" id="IPR005630">
    <property type="entry name" value="Terpene_synthase_metal-bd"/>
</dbReference>
<dbReference type="SUPFAM" id="SSF48576">
    <property type="entry name" value="Terpenoid synthases"/>
    <property type="match status" value="1"/>
</dbReference>
<accession>A0ABR2MRG7</accession>
<feature type="domain" description="Terpene synthase metal-binding" evidence="1">
    <location>
        <begin position="94"/>
        <end position="135"/>
    </location>
</feature>
<protein>
    <submittedName>
        <fullName evidence="2">(S)-beta-bisabolene synthase</fullName>
    </submittedName>
</protein>
<dbReference type="InterPro" id="IPR008949">
    <property type="entry name" value="Isoprenoid_synthase_dom_sf"/>
</dbReference>
<reference evidence="2 3" key="1">
    <citation type="journal article" date="2022" name="Nat. Plants">
        <title>Genomes of leafy and leafless Platanthera orchids illuminate the evolution of mycoheterotrophy.</title>
        <authorList>
            <person name="Li M.H."/>
            <person name="Liu K.W."/>
            <person name="Li Z."/>
            <person name="Lu H.C."/>
            <person name="Ye Q.L."/>
            <person name="Zhang D."/>
            <person name="Wang J.Y."/>
            <person name="Li Y.F."/>
            <person name="Zhong Z.M."/>
            <person name="Liu X."/>
            <person name="Yu X."/>
            <person name="Liu D.K."/>
            <person name="Tu X.D."/>
            <person name="Liu B."/>
            <person name="Hao Y."/>
            <person name="Liao X.Y."/>
            <person name="Jiang Y.T."/>
            <person name="Sun W.H."/>
            <person name="Chen J."/>
            <person name="Chen Y.Q."/>
            <person name="Ai Y."/>
            <person name="Zhai J.W."/>
            <person name="Wu S.S."/>
            <person name="Zhou Z."/>
            <person name="Hsiao Y.Y."/>
            <person name="Wu W.L."/>
            <person name="Chen Y.Y."/>
            <person name="Lin Y.F."/>
            <person name="Hsu J.L."/>
            <person name="Li C.Y."/>
            <person name="Wang Z.W."/>
            <person name="Zhao X."/>
            <person name="Zhong W.Y."/>
            <person name="Ma X.K."/>
            <person name="Ma L."/>
            <person name="Huang J."/>
            <person name="Chen G.Z."/>
            <person name="Huang M.Z."/>
            <person name="Huang L."/>
            <person name="Peng D.H."/>
            <person name="Luo Y.B."/>
            <person name="Zou S.Q."/>
            <person name="Chen S.P."/>
            <person name="Lan S."/>
            <person name="Tsai W.C."/>
            <person name="Van de Peer Y."/>
            <person name="Liu Z.J."/>
        </authorList>
    </citation>
    <scope>NUCLEOTIDE SEQUENCE [LARGE SCALE GENOMIC DNA]</scope>
    <source>
        <strain evidence="2">Lor288</strain>
    </source>
</reference>
<name>A0ABR2MRG7_9ASPA</name>
<gene>
    <name evidence="2" type="primary">TPS1</name>
    <name evidence="2" type="ORF">KSP40_PGU020440</name>
</gene>
<organism evidence="2 3">
    <name type="scientific">Platanthera guangdongensis</name>
    <dbReference type="NCBI Taxonomy" id="2320717"/>
    <lineage>
        <taxon>Eukaryota</taxon>
        <taxon>Viridiplantae</taxon>
        <taxon>Streptophyta</taxon>
        <taxon>Embryophyta</taxon>
        <taxon>Tracheophyta</taxon>
        <taxon>Spermatophyta</taxon>
        <taxon>Magnoliopsida</taxon>
        <taxon>Liliopsida</taxon>
        <taxon>Asparagales</taxon>
        <taxon>Orchidaceae</taxon>
        <taxon>Orchidoideae</taxon>
        <taxon>Orchideae</taxon>
        <taxon>Orchidinae</taxon>
        <taxon>Platanthera</taxon>
    </lineage>
</organism>
<dbReference type="EMBL" id="JBBWWR010000005">
    <property type="protein sequence ID" value="KAK8966760.1"/>
    <property type="molecule type" value="Genomic_DNA"/>
</dbReference>
<dbReference type="Pfam" id="PF03936">
    <property type="entry name" value="Terpene_synth_C"/>
    <property type="match status" value="1"/>
</dbReference>